<dbReference type="EMBL" id="CP002590">
    <property type="protein sequence ID" value="AEA11855.1"/>
    <property type="molecule type" value="Genomic_DNA"/>
</dbReference>
<dbReference type="STRING" id="999630.TUZN_0358"/>
<protein>
    <submittedName>
        <fullName evidence="1">Uncharacterized protein</fullName>
    </submittedName>
</protein>
<name>F2L2R7_THEU7</name>
<dbReference type="KEGG" id="tuz:TUZN_0358"/>
<dbReference type="AlphaFoldDB" id="F2L2R7"/>
<dbReference type="HOGENOM" id="CLU_2434035_0_0_2"/>
<gene>
    <name evidence="1" type="ordered locus">TUZN_0358</name>
</gene>
<evidence type="ECO:0000313" key="2">
    <source>
        <dbReference type="Proteomes" id="UP000008138"/>
    </source>
</evidence>
<dbReference type="eggNOG" id="arCOG05594">
    <property type="taxonomic scope" value="Archaea"/>
</dbReference>
<dbReference type="OrthoDB" id="381516at2157"/>
<proteinExistence type="predicted"/>
<reference evidence="1 2" key="1">
    <citation type="journal article" date="2011" name="J. Bacteriol.">
        <title>Complete genome sequence of the thermoacidophilic crenarchaeon Thermoproteus uzoniensis 768-20.</title>
        <authorList>
            <person name="Mardanov A.V."/>
            <person name="Gumerov V.M."/>
            <person name="Beletsky A.V."/>
            <person name="Prokofeva M.I."/>
            <person name="Bonch-Osmolovskaya E.A."/>
            <person name="Ravin N.V."/>
            <person name="Skryabin K.G."/>
        </authorList>
    </citation>
    <scope>NUCLEOTIDE SEQUENCE [LARGE SCALE GENOMIC DNA]</scope>
    <source>
        <strain evidence="1 2">768-20</strain>
    </source>
</reference>
<evidence type="ECO:0000313" key="1">
    <source>
        <dbReference type="EMBL" id="AEA11855.1"/>
    </source>
</evidence>
<sequence>MRGLFERIGEFFDPDPHVERNLVVVFRDPPKCLAECLELLGIGNMETSDERGSTRYVVIYEADAVRRFLAVVRPSIPDVEPLARKIAGYR</sequence>
<dbReference type="Proteomes" id="UP000008138">
    <property type="component" value="Chromosome"/>
</dbReference>
<keyword evidence="2" id="KW-1185">Reference proteome</keyword>
<organism evidence="1 2">
    <name type="scientific">Thermoproteus uzoniensis (strain 768-20)</name>
    <dbReference type="NCBI Taxonomy" id="999630"/>
    <lineage>
        <taxon>Archaea</taxon>
        <taxon>Thermoproteota</taxon>
        <taxon>Thermoprotei</taxon>
        <taxon>Thermoproteales</taxon>
        <taxon>Thermoproteaceae</taxon>
        <taxon>Thermoproteus</taxon>
    </lineage>
</organism>
<accession>F2L2R7</accession>
<reference key="2">
    <citation type="submission" date="2011-03" db="EMBL/GenBank/DDBJ databases">
        <title>Complete genome sequence of the thermoacidophilic crenarchaeon Thermoproteus uzoniensis 768-20.</title>
        <authorList>
            <person name="Mardanov A.V."/>
            <person name="Gumerov V.M."/>
            <person name="Beletsky A.V."/>
            <person name="Prokofeva M.I."/>
            <person name="Bonch-Osmolovskaya E.A."/>
            <person name="Ravin N.V."/>
            <person name="Skryabin K.G."/>
        </authorList>
    </citation>
    <scope>NUCLEOTIDE SEQUENCE</scope>
    <source>
        <strain>768-20</strain>
    </source>
</reference>